<dbReference type="STRING" id="1798410.A3H63_03040"/>
<evidence type="ECO:0000313" key="2">
    <source>
        <dbReference type="EMBL" id="OGY68305.1"/>
    </source>
</evidence>
<name>A0A1G1ZV14_9BACT</name>
<dbReference type="Gene3D" id="2.60.40.680">
    <property type="match status" value="1"/>
</dbReference>
<evidence type="ECO:0000259" key="1">
    <source>
        <dbReference type="Pfam" id="PF00963"/>
    </source>
</evidence>
<comment type="caution">
    <text evidence="2">The sequence shown here is derived from an EMBL/GenBank/DDBJ whole genome shotgun (WGS) entry which is preliminary data.</text>
</comment>
<dbReference type="GO" id="GO:0030246">
    <property type="term" value="F:carbohydrate binding"/>
    <property type="evidence" value="ECO:0007669"/>
    <property type="project" value="InterPro"/>
</dbReference>
<organism evidence="2 3">
    <name type="scientific">Candidatus Harrisonbacteria bacterium RIFCSPLOWO2_02_FULL_45_10c</name>
    <dbReference type="NCBI Taxonomy" id="1798410"/>
    <lineage>
        <taxon>Bacteria</taxon>
        <taxon>Candidatus Harrisoniibacteriota</taxon>
    </lineage>
</organism>
<evidence type="ECO:0000313" key="3">
    <source>
        <dbReference type="Proteomes" id="UP000176284"/>
    </source>
</evidence>
<sequence>MEKLIFSAASLFLIFEMVFAAGGTYSISPASGEFSVGQTIKTSVYVHSGGNSINAAEATINFPASYLRVASIVKAESVFSLWPTEPTFDNLKGLITFAGGTTAPFSGSQGEVLSVTFHVKQAGEGALNFSSARILLADGLETNIFGGALGANWRFIPPIAPKPTPAPPALPSAPVIVSLTHPDQNSWYSNNNPKFTWELPKGVTAVRVLYDQFTDTQPTLVYEPPISERELGGVQDGVWYFHV</sequence>
<reference evidence="2 3" key="1">
    <citation type="journal article" date="2016" name="Nat. Commun.">
        <title>Thousands of microbial genomes shed light on interconnected biogeochemical processes in an aquifer system.</title>
        <authorList>
            <person name="Anantharaman K."/>
            <person name="Brown C.T."/>
            <person name="Hug L.A."/>
            <person name="Sharon I."/>
            <person name="Castelle C.J."/>
            <person name="Probst A.J."/>
            <person name="Thomas B.C."/>
            <person name="Singh A."/>
            <person name="Wilkins M.J."/>
            <person name="Karaoz U."/>
            <person name="Brodie E.L."/>
            <person name="Williams K.H."/>
            <person name="Hubbard S.S."/>
            <person name="Banfield J.F."/>
        </authorList>
    </citation>
    <scope>NUCLEOTIDE SEQUENCE [LARGE SCALE GENOMIC DNA]</scope>
</reference>
<feature type="domain" description="Cohesin" evidence="1">
    <location>
        <begin position="30"/>
        <end position="139"/>
    </location>
</feature>
<gene>
    <name evidence="2" type="ORF">A3H63_03040</name>
</gene>
<accession>A0A1G1ZV14</accession>
<dbReference type="CDD" id="cd08547">
    <property type="entry name" value="Type_II_cohesin"/>
    <property type="match status" value="1"/>
</dbReference>
<dbReference type="EMBL" id="MHJM01000003">
    <property type="protein sequence ID" value="OGY68305.1"/>
    <property type="molecule type" value="Genomic_DNA"/>
</dbReference>
<dbReference type="Proteomes" id="UP000176284">
    <property type="component" value="Unassembled WGS sequence"/>
</dbReference>
<dbReference type="Pfam" id="PF00963">
    <property type="entry name" value="Cohesin"/>
    <property type="match status" value="1"/>
</dbReference>
<dbReference type="AlphaFoldDB" id="A0A1G1ZV14"/>
<dbReference type="SUPFAM" id="SSF49384">
    <property type="entry name" value="Carbohydrate-binding domain"/>
    <property type="match status" value="1"/>
</dbReference>
<dbReference type="InterPro" id="IPR002102">
    <property type="entry name" value="Cohesin_dom"/>
</dbReference>
<dbReference type="GO" id="GO:0000272">
    <property type="term" value="P:polysaccharide catabolic process"/>
    <property type="evidence" value="ECO:0007669"/>
    <property type="project" value="InterPro"/>
</dbReference>
<proteinExistence type="predicted"/>
<protein>
    <recommendedName>
        <fullName evidence="1">Cohesin domain-containing protein</fullName>
    </recommendedName>
</protein>
<dbReference type="InterPro" id="IPR008965">
    <property type="entry name" value="CBM2/CBM3_carb-bd_dom_sf"/>
</dbReference>